<keyword evidence="3" id="KW-1185">Reference proteome</keyword>
<name>A0AAV2Q4M4_MEGNR</name>
<accession>A0AAV2Q4M4</accession>
<feature type="region of interest" description="Disordered" evidence="1">
    <location>
        <begin position="1"/>
        <end position="50"/>
    </location>
</feature>
<feature type="compositionally biased region" description="Basic residues" evidence="1">
    <location>
        <begin position="30"/>
        <end position="50"/>
    </location>
</feature>
<dbReference type="EMBL" id="CAXKWB010003961">
    <property type="protein sequence ID" value="CAL4071253.1"/>
    <property type="molecule type" value="Genomic_DNA"/>
</dbReference>
<feature type="compositionally biased region" description="Polar residues" evidence="1">
    <location>
        <begin position="1"/>
        <end position="13"/>
    </location>
</feature>
<dbReference type="AlphaFoldDB" id="A0AAV2Q4M4"/>
<feature type="non-terminal residue" evidence="2">
    <location>
        <position position="1"/>
    </location>
</feature>
<reference evidence="2 3" key="1">
    <citation type="submission" date="2024-05" db="EMBL/GenBank/DDBJ databases">
        <authorList>
            <person name="Wallberg A."/>
        </authorList>
    </citation>
    <scope>NUCLEOTIDE SEQUENCE [LARGE SCALE GENOMIC DNA]</scope>
</reference>
<protein>
    <submittedName>
        <fullName evidence="2">Uncharacterized protein</fullName>
    </submittedName>
</protein>
<gene>
    <name evidence="2" type="ORF">MNOR_LOCUS8480</name>
</gene>
<sequence length="173" mass="20146">KSFTSENALQNEVKSGGKQHDGKVNYPKVNKIKSKTKKTKKKNIQHRHEKKLTKQEKIYPKMCRPSWHKVDIRHHIMSLPSDSPLKFIIDNNIQITPQVLFIKECGTCNFKCTDLNGRKTDDVCTPMKQKEKTYILYQCQDGNKECSTEQREYVEIKLMEDKKCKCQNVIGNG</sequence>
<proteinExistence type="predicted"/>
<comment type="caution">
    <text evidence="2">The sequence shown here is derived from an EMBL/GenBank/DDBJ whole genome shotgun (WGS) entry which is preliminary data.</text>
</comment>
<evidence type="ECO:0000313" key="3">
    <source>
        <dbReference type="Proteomes" id="UP001497623"/>
    </source>
</evidence>
<dbReference type="Proteomes" id="UP001497623">
    <property type="component" value="Unassembled WGS sequence"/>
</dbReference>
<organism evidence="2 3">
    <name type="scientific">Meganyctiphanes norvegica</name>
    <name type="common">Northern krill</name>
    <name type="synonym">Thysanopoda norvegica</name>
    <dbReference type="NCBI Taxonomy" id="48144"/>
    <lineage>
        <taxon>Eukaryota</taxon>
        <taxon>Metazoa</taxon>
        <taxon>Ecdysozoa</taxon>
        <taxon>Arthropoda</taxon>
        <taxon>Crustacea</taxon>
        <taxon>Multicrustacea</taxon>
        <taxon>Malacostraca</taxon>
        <taxon>Eumalacostraca</taxon>
        <taxon>Eucarida</taxon>
        <taxon>Euphausiacea</taxon>
        <taxon>Euphausiidae</taxon>
        <taxon>Meganyctiphanes</taxon>
    </lineage>
</organism>
<evidence type="ECO:0000313" key="2">
    <source>
        <dbReference type="EMBL" id="CAL4071253.1"/>
    </source>
</evidence>
<evidence type="ECO:0000256" key="1">
    <source>
        <dbReference type="SAM" id="MobiDB-lite"/>
    </source>
</evidence>